<evidence type="ECO:0000313" key="1">
    <source>
        <dbReference type="EMBL" id="ANI14460.1"/>
    </source>
</evidence>
<evidence type="ECO:0000313" key="3">
    <source>
        <dbReference type="Proteomes" id="UP000077748"/>
    </source>
</evidence>
<reference evidence="2 3" key="1">
    <citation type="submission" date="2016-05" db="EMBL/GenBank/DDBJ databases">
        <title>Genome Sequence of Pseudomonas citronellolis Strain SJTE-3, an Estrogens and Persistent Organic Pollutants degradation strain.</title>
        <authorList>
            <person name="Liang R."/>
        </authorList>
    </citation>
    <scope>NUCLEOTIDE SEQUENCE [LARGE SCALE GENOMIC DNA]</scope>
    <source>
        <strain evidence="2 3">SJTE-3</strain>
    </source>
</reference>
<evidence type="ECO:0000313" key="2">
    <source>
        <dbReference type="EMBL" id="ANI16677.1"/>
    </source>
</evidence>
<dbReference type="Proteomes" id="UP000077748">
    <property type="component" value="Chromosome"/>
</dbReference>
<accession>A0A1A9KGH1</accession>
<sequence>MNKRELQMLENVFWAEVQGRLPFQTKSEVARDLAERGYLQHGTRMFGRVEVSGYYLTHAGRITYCASCRDVEEADNG</sequence>
<dbReference type="AlphaFoldDB" id="A0A1A9KGH1"/>
<name>A0A1A9KGH1_9PSED</name>
<organism evidence="2 3">
    <name type="scientific">Pseudomonas citronellolis</name>
    <dbReference type="NCBI Taxonomy" id="53408"/>
    <lineage>
        <taxon>Bacteria</taxon>
        <taxon>Pseudomonadati</taxon>
        <taxon>Pseudomonadota</taxon>
        <taxon>Gammaproteobacteria</taxon>
        <taxon>Pseudomonadales</taxon>
        <taxon>Pseudomonadaceae</taxon>
        <taxon>Pseudomonas</taxon>
    </lineage>
</organism>
<gene>
    <name evidence="1" type="ORF">A9C11_10900</name>
    <name evidence="2" type="ORF">A9C11_23110</name>
</gene>
<proteinExistence type="predicted"/>
<protein>
    <submittedName>
        <fullName evidence="2">Uncharacterized protein</fullName>
    </submittedName>
</protein>
<dbReference type="EMBL" id="CP015878">
    <property type="protein sequence ID" value="ANI14460.1"/>
    <property type="molecule type" value="Genomic_DNA"/>
</dbReference>
<dbReference type="EMBL" id="CP015878">
    <property type="protein sequence ID" value="ANI16677.1"/>
    <property type="molecule type" value="Genomic_DNA"/>
</dbReference>
<dbReference type="RefSeq" id="WP_064582655.1">
    <property type="nucleotide sequence ID" value="NZ_CP015878.1"/>
</dbReference>